<accession>A0AA49GT63</accession>
<dbReference type="InterPro" id="IPR052509">
    <property type="entry name" value="Metal_resp_DNA-bind_regulator"/>
</dbReference>
<reference evidence="2" key="1">
    <citation type="journal article" date="2023" name="Comput. Struct. Biotechnol. J.">
        <title>Discovery of a novel marine Bacteroidetes with a rich repertoire of carbohydrate-active enzymes.</title>
        <authorList>
            <person name="Chen B."/>
            <person name="Liu G."/>
            <person name="Chen Q."/>
            <person name="Wang H."/>
            <person name="Liu L."/>
            <person name="Tang K."/>
        </authorList>
    </citation>
    <scope>NUCLEOTIDE SEQUENCE</scope>
    <source>
        <strain evidence="2">TK19036</strain>
    </source>
</reference>
<dbReference type="EMBL" id="CP120682">
    <property type="protein sequence ID" value="WKN39243.1"/>
    <property type="molecule type" value="Genomic_DNA"/>
</dbReference>
<dbReference type="PANTHER" id="PTHR33169">
    <property type="entry name" value="PADR-FAMILY TRANSCRIPTIONAL REGULATOR"/>
    <property type="match status" value="1"/>
</dbReference>
<dbReference type="InterPro" id="IPR036388">
    <property type="entry name" value="WH-like_DNA-bd_sf"/>
</dbReference>
<protein>
    <submittedName>
        <fullName evidence="2">PadR family transcriptional regulator</fullName>
    </submittedName>
</protein>
<name>A0AA49GT63_9BACT</name>
<dbReference type="InterPro" id="IPR036390">
    <property type="entry name" value="WH_DNA-bd_sf"/>
</dbReference>
<proteinExistence type="predicted"/>
<sequence>MYSQELIKGTVTPLILKLLSDNQRMYGYQITQAIKEATEGKISLTLAAIYPVLHKLKASGELTTEKEKVGNRLRIYYSLTEQGNTTANEKLKEFADYLSTMKSLLDLKPGLQKCQLL</sequence>
<dbReference type="InterPro" id="IPR005149">
    <property type="entry name" value="Tscrpt_reg_PadR_N"/>
</dbReference>
<organism evidence="2">
    <name type="scientific">Roseihalotalea indica</name>
    <dbReference type="NCBI Taxonomy" id="2867963"/>
    <lineage>
        <taxon>Bacteria</taxon>
        <taxon>Pseudomonadati</taxon>
        <taxon>Bacteroidota</taxon>
        <taxon>Cytophagia</taxon>
        <taxon>Cytophagales</taxon>
        <taxon>Catalimonadaceae</taxon>
        <taxon>Roseihalotalea</taxon>
    </lineage>
</organism>
<dbReference type="SUPFAM" id="SSF46785">
    <property type="entry name" value="Winged helix' DNA-binding domain"/>
    <property type="match status" value="1"/>
</dbReference>
<dbReference type="PANTHER" id="PTHR33169:SF14">
    <property type="entry name" value="TRANSCRIPTIONAL REGULATOR RV3488"/>
    <property type="match status" value="1"/>
</dbReference>
<evidence type="ECO:0000259" key="1">
    <source>
        <dbReference type="Pfam" id="PF03551"/>
    </source>
</evidence>
<dbReference type="AlphaFoldDB" id="A0AA49GT63"/>
<feature type="domain" description="Transcription regulator PadR N-terminal" evidence="1">
    <location>
        <begin position="15"/>
        <end position="87"/>
    </location>
</feature>
<gene>
    <name evidence="2" type="ORF">K4G66_11120</name>
</gene>
<reference evidence="2" key="2">
    <citation type="journal article" date="2024" name="Antonie Van Leeuwenhoek">
        <title>Roseihalotalea indica gen. nov., sp. nov., a halophilic Bacteroidetes from mesopelagic Southwest Indian Ocean with higher carbohydrate metabolic potential.</title>
        <authorList>
            <person name="Chen B."/>
            <person name="Zhang M."/>
            <person name="Lin D."/>
            <person name="Ye J."/>
            <person name="Tang K."/>
        </authorList>
    </citation>
    <scope>NUCLEOTIDE SEQUENCE</scope>
    <source>
        <strain evidence="2">TK19036</strain>
    </source>
</reference>
<dbReference type="Gene3D" id="1.10.10.10">
    <property type="entry name" value="Winged helix-like DNA-binding domain superfamily/Winged helix DNA-binding domain"/>
    <property type="match status" value="1"/>
</dbReference>
<dbReference type="Pfam" id="PF03551">
    <property type="entry name" value="PadR"/>
    <property type="match status" value="1"/>
</dbReference>
<evidence type="ECO:0000313" key="2">
    <source>
        <dbReference type="EMBL" id="WKN39243.1"/>
    </source>
</evidence>